<comment type="caution">
    <text evidence="1">The sequence shown here is derived from an EMBL/GenBank/DDBJ whole genome shotgun (WGS) entry which is preliminary data.</text>
</comment>
<keyword evidence="2" id="KW-1185">Reference proteome</keyword>
<sequence>MEPPSFREDSAGGPGTPAFLTSPSTLPFSGVKLPSVLFYCFSPPTPDSGMLQKCPSIDDFVNALVSDLDLDFETFLMDSK</sequence>
<reference evidence="1 2" key="1">
    <citation type="submission" date="2022-11" db="EMBL/GenBank/DDBJ databases">
        <title>Whole genome sequence of Eschrichtius robustus ER-17-0199.</title>
        <authorList>
            <person name="Bruniche-Olsen A."/>
            <person name="Black A.N."/>
            <person name="Fields C.J."/>
            <person name="Walden K."/>
            <person name="Dewoody J.A."/>
        </authorList>
    </citation>
    <scope>NUCLEOTIDE SEQUENCE [LARGE SCALE GENOMIC DNA]</scope>
    <source>
        <strain evidence="1">ER-17-0199</strain>
        <tissue evidence="1">Blubber</tissue>
    </source>
</reference>
<organism evidence="1 2">
    <name type="scientific">Eschrichtius robustus</name>
    <name type="common">California gray whale</name>
    <name type="synonym">Eschrichtius gibbosus</name>
    <dbReference type="NCBI Taxonomy" id="9764"/>
    <lineage>
        <taxon>Eukaryota</taxon>
        <taxon>Metazoa</taxon>
        <taxon>Chordata</taxon>
        <taxon>Craniata</taxon>
        <taxon>Vertebrata</taxon>
        <taxon>Euteleostomi</taxon>
        <taxon>Mammalia</taxon>
        <taxon>Eutheria</taxon>
        <taxon>Laurasiatheria</taxon>
        <taxon>Artiodactyla</taxon>
        <taxon>Whippomorpha</taxon>
        <taxon>Cetacea</taxon>
        <taxon>Mysticeti</taxon>
        <taxon>Eschrichtiidae</taxon>
        <taxon>Eschrichtius</taxon>
    </lineage>
</organism>
<dbReference type="EMBL" id="JAIQCJ010002014">
    <property type="protein sequence ID" value="KAJ8785667.1"/>
    <property type="molecule type" value="Genomic_DNA"/>
</dbReference>
<name>A0AB34H2K6_ESCRO</name>
<evidence type="ECO:0000313" key="1">
    <source>
        <dbReference type="EMBL" id="KAJ8785667.1"/>
    </source>
</evidence>
<dbReference type="AlphaFoldDB" id="A0AB34H2K6"/>
<dbReference type="Proteomes" id="UP001159641">
    <property type="component" value="Unassembled WGS sequence"/>
</dbReference>
<proteinExistence type="predicted"/>
<gene>
    <name evidence="1" type="ORF">J1605_007264</name>
</gene>
<protein>
    <submittedName>
        <fullName evidence="1">Uncharacterized protein</fullName>
    </submittedName>
</protein>
<accession>A0AB34H2K6</accession>
<evidence type="ECO:0000313" key="2">
    <source>
        <dbReference type="Proteomes" id="UP001159641"/>
    </source>
</evidence>